<evidence type="ECO:0000313" key="2">
    <source>
        <dbReference type="EMBL" id="PSC75413.1"/>
    </source>
</evidence>
<feature type="region of interest" description="Disordered" evidence="1">
    <location>
        <begin position="1"/>
        <end position="47"/>
    </location>
</feature>
<comment type="caution">
    <text evidence="2">The sequence shown here is derived from an EMBL/GenBank/DDBJ whole genome shotgun (WGS) entry which is preliminary data.</text>
</comment>
<dbReference type="AlphaFoldDB" id="A0A2P6VMV3"/>
<protein>
    <submittedName>
        <fullName evidence="2">Uncharacterized protein</fullName>
    </submittedName>
</protein>
<organism evidence="2 3">
    <name type="scientific">Micractinium conductrix</name>
    <dbReference type="NCBI Taxonomy" id="554055"/>
    <lineage>
        <taxon>Eukaryota</taxon>
        <taxon>Viridiplantae</taxon>
        <taxon>Chlorophyta</taxon>
        <taxon>core chlorophytes</taxon>
        <taxon>Trebouxiophyceae</taxon>
        <taxon>Chlorellales</taxon>
        <taxon>Chlorellaceae</taxon>
        <taxon>Chlorella clade</taxon>
        <taxon>Micractinium</taxon>
    </lineage>
</organism>
<feature type="region of interest" description="Disordered" evidence="1">
    <location>
        <begin position="100"/>
        <end position="142"/>
    </location>
</feature>
<dbReference type="Proteomes" id="UP000239649">
    <property type="component" value="Unassembled WGS sequence"/>
</dbReference>
<sequence length="142" mass="15254">MSSLTAAPDAQQQQQPAPLAEPTQAAPTVPAASGGAATASGGARASVCPPHVLEAIYGKQKDKKATYEASLQRWWTEYADRKNDETEEYVSNSLLYDRRHLPRTAPAPDCVRAAAAAQQRQQQQQQQATQQAQQAQQQGAAP</sequence>
<dbReference type="OrthoDB" id="497784at2759"/>
<name>A0A2P6VMV3_9CHLO</name>
<accession>A0A2P6VMV3</accession>
<dbReference type="EMBL" id="LHPF02000002">
    <property type="protein sequence ID" value="PSC75413.1"/>
    <property type="molecule type" value="Genomic_DNA"/>
</dbReference>
<feature type="compositionally biased region" description="Low complexity" evidence="1">
    <location>
        <begin position="113"/>
        <end position="142"/>
    </location>
</feature>
<proteinExistence type="predicted"/>
<gene>
    <name evidence="2" type="ORF">C2E20_1198</name>
</gene>
<evidence type="ECO:0000256" key="1">
    <source>
        <dbReference type="SAM" id="MobiDB-lite"/>
    </source>
</evidence>
<reference evidence="2 3" key="1">
    <citation type="journal article" date="2018" name="Plant J.">
        <title>Genome sequences of Chlorella sorokiniana UTEX 1602 and Micractinium conductrix SAG 241.80: implications to maltose excretion by a green alga.</title>
        <authorList>
            <person name="Arriola M.B."/>
            <person name="Velmurugan N."/>
            <person name="Zhang Y."/>
            <person name="Plunkett M.H."/>
            <person name="Hondzo H."/>
            <person name="Barney B.M."/>
        </authorList>
    </citation>
    <scope>NUCLEOTIDE SEQUENCE [LARGE SCALE GENOMIC DNA]</scope>
    <source>
        <strain evidence="2 3">SAG 241.80</strain>
    </source>
</reference>
<evidence type="ECO:0000313" key="3">
    <source>
        <dbReference type="Proteomes" id="UP000239649"/>
    </source>
</evidence>
<keyword evidence="3" id="KW-1185">Reference proteome</keyword>